<accession>A0A0G4GF52</accession>
<sequence>MEIDDGAAAAGGQGGRAVRDGEAMGEGGVDMPPMGRDPWAADDKTVADRMLHAPLRYPREHLGLLGVERDMDYGMHDEEPPLEIQFCFRGVNNGLLVWNYTGLDQTGGVQRYGLSTSITDGPGVAAELVPPRPYPTESAPRSSIGFVPATAVGRLEIRELEQYRTHTDEEPSVIKAHQERGRVYEWDYERQKVLPLELSVFDYVPGAARKTFVQLPRQTRQRLLEEKRSA</sequence>
<feature type="region of interest" description="Disordered" evidence="1">
    <location>
        <begin position="1"/>
        <end position="36"/>
    </location>
</feature>
<evidence type="ECO:0000313" key="3">
    <source>
        <dbReference type="Proteomes" id="UP000041254"/>
    </source>
</evidence>
<dbReference type="InParanoid" id="A0A0G4GF52"/>
<reference evidence="2 3" key="1">
    <citation type="submission" date="2014-11" db="EMBL/GenBank/DDBJ databases">
        <authorList>
            <person name="Zhu J."/>
            <person name="Qi W."/>
            <person name="Song R."/>
        </authorList>
    </citation>
    <scope>NUCLEOTIDE SEQUENCE [LARGE SCALE GENOMIC DNA]</scope>
</reference>
<dbReference type="PhylomeDB" id="A0A0G4GF52"/>
<proteinExistence type="predicted"/>
<protein>
    <submittedName>
        <fullName evidence="2">Uncharacterized protein</fullName>
    </submittedName>
</protein>
<dbReference type="OrthoDB" id="338970at2759"/>
<dbReference type="EMBL" id="CDMY01000646">
    <property type="protein sequence ID" value="CEM28138.1"/>
    <property type="molecule type" value="Genomic_DNA"/>
</dbReference>
<name>A0A0G4GF52_VITBC</name>
<dbReference type="AlphaFoldDB" id="A0A0G4GF52"/>
<organism evidence="2 3">
    <name type="scientific">Vitrella brassicaformis (strain CCMP3155)</name>
    <dbReference type="NCBI Taxonomy" id="1169540"/>
    <lineage>
        <taxon>Eukaryota</taxon>
        <taxon>Sar</taxon>
        <taxon>Alveolata</taxon>
        <taxon>Colpodellida</taxon>
        <taxon>Vitrellaceae</taxon>
        <taxon>Vitrella</taxon>
    </lineage>
</organism>
<evidence type="ECO:0000313" key="2">
    <source>
        <dbReference type="EMBL" id="CEM28138.1"/>
    </source>
</evidence>
<keyword evidence="3" id="KW-1185">Reference proteome</keyword>
<evidence type="ECO:0000256" key="1">
    <source>
        <dbReference type="SAM" id="MobiDB-lite"/>
    </source>
</evidence>
<gene>
    <name evidence="2" type="ORF">Vbra_17634</name>
</gene>
<dbReference type="VEuPathDB" id="CryptoDB:Vbra_17634"/>
<dbReference type="Proteomes" id="UP000041254">
    <property type="component" value="Unassembled WGS sequence"/>
</dbReference>